<keyword evidence="4" id="KW-1185">Reference proteome</keyword>
<dbReference type="RefSeq" id="XP_041226976.1">
    <property type="nucleotide sequence ID" value="XM_041371093.1"/>
</dbReference>
<dbReference type="PANTHER" id="PTHR10039">
    <property type="entry name" value="AMELOGENIN"/>
    <property type="match status" value="1"/>
</dbReference>
<accession>A0AAD4E852</accession>
<name>A0AAD4E852_9AGAM</name>
<dbReference type="InterPro" id="IPR056884">
    <property type="entry name" value="NPHP3-like_N"/>
</dbReference>
<dbReference type="Gene3D" id="3.40.50.300">
    <property type="entry name" value="P-loop containing nucleotide triphosphate hydrolases"/>
    <property type="match status" value="1"/>
</dbReference>
<evidence type="ECO:0000313" key="3">
    <source>
        <dbReference type="EMBL" id="KAG1901401.1"/>
    </source>
</evidence>
<evidence type="ECO:0000256" key="1">
    <source>
        <dbReference type="ARBA" id="ARBA00022737"/>
    </source>
</evidence>
<sequence length="525" mass="58734">MRSLGKHVTSMASAVDNGPADLTAADDFETTYLQPLKIIDAVLEKIADVHPYAKMALGVLSAASKIIIAQAQRDHSILSLLKKLAEVYRFMTQDDSLEKIESMRGIVEKIVHQTLECARFIRDYSETKSFWKRLGKNVISETDDTIKQYSDALDGLMQQFRDQVDRDVAVFVQRTGDTLDLGDIAYAKGAGLDTMKQCLPGTRMEILSQITDWINGSGDAAKRVLWLSGPAGKGKSAIAHTVANWFKESGGLGSCFCFDRRREADRRHEKIFSTIARDLADRDSGMKRALADAVKDAHSLKNTTDIIQQWRDLFMKPLKKFSASSVGPVLIVIEALDESGGKKTRSNILRTLAGRLQDEGLPQITELPSNFRILVTSRPLHDIEDAFHGAQHILRLSMDEIPAAVAERDIQAFVSEELKGLPDFGDKEFTNLAAKADGSFEWARLACEYIKDAPPGVRQMRRFNALVNRRAGKQKNLLYDMYLVILKEIMRRDQYDEDEDEALAGFRSVMGQILGTAFFFTKQNS</sequence>
<comment type="caution">
    <text evidence="3">The sequence shown here is derived from an EMBL/GenBank/DDBJ whole genome shotgun (WGS) entry which is preliminary data.</text>
</comment>
<keyword evidence="1" id="KW-0677">Repeat</keyword>
<proteinExistence type="predicted"/>
<reference evidence="3" key="1">
    <citation type="journal article" date="2020" name="New Phytol.">
        <title>Comparative genomics reveals dynamic genome evolution in host specialist ectomycorrhizal fungi.</title>
        <authorList>
            <person name="Lofgren L.A."/>
            <person name="Nguyen N.H."/>
            <person name="Vilgalys R."/>
            <person name="Ruytinx J."/>
            <person name="Liao H.L."/>
            <person name="Branco S."/>
            <person name="Kuo A."/>
            <person name="LaButti K."/>
            <person name="Lipzen A."/>
            <person name="Andreopoulos W."/>
            <person name="Pangilinan J."/>
            <person name="Riley R."/>
            <person name="Hundley H."/>
            <person name="Na H."/>
            <person name="Barry K."/>
            <person name="Grigoriev I.V."/>
            <person name="Stajich J.E."/>
            <person name="Kennedy P.G."/>
        </authorList>
    </citation>
    <scope>NUCLEOTIDE SEQUENCE</scope>
    <source>
        <strain evidence="3">FC203</strain>
    </source>
</reference>
<dbReference type="Pfam" id="PF24883">
    <property type="entry name" value="NPHP3_N"/>
    <property type="match status" value="1"/>
</dbReference>
<evidence type="ECO:0000313" key="4">
    <source>
        <dbReference type="Proteomes" id="UP001195769"/>
    </source>
</evidence>
<feature type="domain" description="Nephrocystin 3-like N-terminal" evidence="2">
    <location>
        <begin position="208"/>
        <end position="378"/>
    </location>
</feature>
<dbReference type="GeneID" id="64665391"/>
<protein>
    <recommendedName>
        <fullName evidence="2">Nephrocystin 3-like N-terminal domain-containing protein</fullName>
    </recommendedName>
</protein>
<dbReference type="AlphaFoldDB" id="A0AAD4E852"/>
<evidence type="ECO:0000259" key="2">
    <source>
        <dbReference type="Pfam" id="PF24883"/>
    </source>
</evidence>
<organism evidence="3 4">
    <name type="scientific">Suillus fuscotomentosus</name>
    <dbReference type="NCBI Taxonomy" id="1912939"/>
    <lineage>
        <taxon>Eukaryota</taxon>
        <taxon>Fungi</taxon>
        <taxon>Dikarya</taxon>
        <taxon>Basidiomycota</taxon>
        <taxon>Agaricomycotina</taxon>
        <taxon>Agaricomycetes</taxon>
        <taxon>Agaricomycetidae</taxon>
        <taxon>Boletales</taxon>
        <taxon>Suillineae</taxon>
        <taxon>Suillaceae</taxon>
        <taxon>Suillus</taxon>
    </lineage>
</organism>
<dbReference type="Proteomes" id="UP001195769">
    <property type="component" value="Unassembled WGS sequence"/>
</dbReference>
<dbReference type="PANTHER" id="PTHR10039:SF14">
    <property type="entry name" value="NACHT DOMAIN-CONTAINING PROTEIN"/>
    <property type="match status" value="1"/>
</dbReference>
<dbReference type="InterPro" id="IPR027417">
    <property type="entry name" value="P-loop_NTPase"/>
</dbReference>
<dbReference type="EMBL" id="JABBWK010000022">
    <property type="protein sequence ID" value="KAG1901401.1"/>
    <property type="molecule type" value="Genomic_DNA"/>
</dbReference>
<gene>
    <name evidence="3" type="ORF">F5891DRAFT_254157</name>
</gene>
<dbReference type="SUPFAM" id="SSF52540">
    <property type="entry name" value="P-loop containing nucleoside triphosphate hydrolases"/>
    <property type="match status" value="1"/>
</dbReference>